<evidence type="ECO:0000313" key="2">
    <source>
        <dbReference type="EMBL" id="KAK7531054.1"/>
    </source>
</evidence>
<evidence type="ECO:0000313" key="3">
    <source>
        <dbReference type="Proteomes" id="UP001365128"/>
    </source>
</evidence>
<keyword evidence="1" id="KW-1133">Transmembrane helix</keyword>
<reference evidence="2 3" key="1">
    <citation type="submission" date="2024-04" db="EMBL/GenBank/DDBJ databases">
        <title>Phyllosticta paracitricarpa is synonymous to the EU quarantine fungus P. citricarpa based on phylogenomic analyses.</title>
        <authorList>
            <consortium name="Lawrence Berkeley National Laboratory"/>
            <person name="Van Ingen-Buijs V.A."/>
            <person name="Van Westerhoven A.C."/>
            <person name="Haridas S."/>
            <person name="Skiadas P."/>
            <person name="Martin F."/>
            <person name="Groenewald J.Z."/>
            <person name="Crous P.W."/>
            <person name="Seidl M.F."/>
        </authorList>
    </citation>
    <scope>NUCLEOTIDE SEQUENCE [LARGE SCALE GENOMIC DNA]</scope>
    <source>
        <strain evidence="2 3">CBS 122670</strain>
    </source>
</reference>
<dbReference type="EMBL" id="JBBPDW010000059">
    <property type="protein sequence ID" value="KAK7531054.1"/>
    <property type="molecule type" value="Genomic_DNA"/>
</dbReference>
<keyword evidence="3" id="KW-1185">Reference proteome</keyword>
<name>A0ABR1L744_9PEZI</name>
<accession>A0ABR1L744</accession>
<feature type="transmembrane region" description="Helical" evidence="1">
    <location>
        <begin position="90"/>
        <end position="107"/>
    </location>
</feature>
<gene>
    <name evidence="2" type="ORF">IWX46DRAFT_378077</name>
</gene>
<organism evidence="2 3">
    <name type="scientific">Phyllosticta citricarpa</name>
    <dbReference type="NCBI Taxonomy" id="55181"/>
    <lineage>
        <taxon>Eukaryota</taxon>
        <taxon>Fungi</taxon>
        <taxon>Dikarya</taxon>
        <taxon>Ascomycota</taxon>
        <taxon>Pezizomycotina</taxon>
        <taxon>Dothideomycetes</taxon>
        <taxon>Dothideomycetes incertae sedis</taxon>
        <taxon>Botryosphaeriales</taxon>
        <taxon>Phyllostictaceae</taxon>
        <taxon>Phyllosticta</taxon>
    </lineage>
</organism>
<feature type="transmembrane region" description="Helical" evidence="1">
    <location>
        <begin position="61"/>
        <end position="84"/>
    </location>
</feature>
<keyword evidence="1" id="KW-0472">Membrane</keyword>
<sequence length="291" mass="32512">MRRRASGSRSSTWCQLCQGEAGPWTEAHSFLFSSRKRPNREADWAAQLHARARLDANISSIIRHILLLFSAFILRADATLPFSFPQPTLPPGRLAFFFLFFFFFFPCPRTVGQFLFFSQVPSCGCLFGWLAGFLPLLCSRLVSFVKPFPVCKVGQASKHARTHARMLDAFVGHARMHAAARKERYWMELNASSATTTSNAALLPRAPSNVVMVEITSGTGSTRLDRPGERGKCRSAPTMARHLGRSSHPFTRELYAAMWIDDGSVGMWVAAQCSAESRACARRRLDEPHPV</sequence>
<proteinExistence type="predicted"/>
<feature type="transmembrane region" description="Helical" evidence="1">
    <location>
        <begin position="114"/>
        <end position="137"/>
    </location>
</feature>
<keyword evidence="1" id="KW-0812">Transmembrane</keyword>
<dbReference type="Proteomes" id="UP001365128">
    <property type="component" value="Unassembled WGS sequence"/>
</dbReference>
<protein>
    <submittedName>
        <fullName evidence="2">Uncharacterized protein</fullName>
    </submittedName>
</protein>
<comment type="caution">
    <text evidence="2">The sequence shown here is derived from an EMBL/GenBank/DDBJ whole genome shotgun (WGS) entry which is preliminary data.</text>
</comment>
<evidence type="ECO:0000256" key="1">
    <source>
        <dbReference type="SAM" id="Phobius"/>
    </source>
</evidence>